<dbReference type="Gene3D" id="4.10.240.10">
    <property type="entry name" value="Zn(2)-C6 fungal-type DNA-binding domain"/>
    <property type="match status" value="1"/>
</dbReference>
<proteinExistence type="predicted"/>
<feature type="domain" description="Zn(2)-C6 fungal-type" evidence="6">
    <location>
        <begin position="5"/>
        <end position="77"/>
    </location>
</feature>
<reference evidence="8" key="1">
    <citation type="submission" date="2015-07" db="EMBL/GenBank/DDBJ databases">
        <authorList>
            <person name="Teixeira M.M."/>
            <person name="Souza R.C."/>
            <person name="Almeida L.G."/>
            <person name="Vicente V.A."/>
            <person name="de Hoog S."/>
            <person name="Bocca A.L."/>
            <person name="de Almeida S.R."/>
            <person name="Vasconcelos A.T."/>
            <person name="Felipe M.S."/>
        </authorList>
    </citation>
    <scope>NUCLEOTIDE SEQUENCE [LARGE SCALE GENOMIC DNA]</scope>
    <source>
        <strain evidence="8">KSF</strain>
    </source>
</reference>
<keyword evidence="8" id="KW-1185">Reference proteome</keyword>
<evidence type="ECO:0000256" key="5">
    <source>
        <dbReference type="SAM" id="MobiDB-lite"/>
    </source>
</evidence>
<dbReference type="AlphaFoldDB" id="A0A1C1D1D5"/>
<dbReference type="CDD" id="cd00067">
    <property type="entry name" value="GAL4"/>
    <property type="match status" value="1"/>
</dbReference>
<evidence type="ECO:0000256" key="4">
    <source>
        <dbReference type="ARBA" id="ARBA00023242"/>
    </source>
</evidence>
<dbReference type="VEuPathDB" id="FungiDB:CLCR_00811"/>
<dbReference type="PANTHER" id="PTHR38111:SF2">
    <property type="entry name" value="FINGER DOMAIN PROTEIN, PUTATIVE (AFU_ORTHOLOGUE AFUA_1G01560)-RELATED"/>
    <property type="match status" value="1"/>
</dbReference>
<gene>
    <name evidence="7" type="ORF">CLCR_00811</name>
</gene>
<dbReference type="PANTHER" id="PTHR38111">
    <property type="entry name" value="ZN(2)-C6 FUNGAL-TYPE DOMAIN-CONTAINING PROTEIN-RELATED"/>
    <property type="match status" value="1"/>
</dbReference>
<feature type="compositionally biased region" description="Polar residues" evidence="5">
    <location>
        <begin position="33"/>
        <end position="45"/>
    </location>
</feature>
<dbReference type="GO" id="GO:0003677">
    <property type="term" value="F:DNA binding"/>
    <property type="evidence" value="ECO:0007669"/>
    <property type="project" value="UniProtKB-KW"/>
</dbReference>
<dbReference type="InterPro" id="IPR053178">
    <property type="entry name" value="Osmoadaptation_assoc"/>
</dbReference>
<evidence type="ECO:0000259" key="6">
    <source>
        <dbReference type="SMART" id="SM00066"/>
    </source>
</evidence>
<dbReference type="EMBL" id="LGRB01000004">
    <property type="protein sequence ID" value="OCT54521.1"/>
    <property type="molecule type" value="Genomic_DNA"/>
</dbReference>
<feature type="compositionally biased region" description="Pro residues" evidence="5">
    <location>
        <begin position="106"/>
        <end position="117"/>
    </location>
</feature>
<evidence type="ECO:0000313" key="8">
    <source>
        <dbReference type="Proteomes" id="UP000094526"/>
    </source>
</evidence>
<name>A0A1C1D1D5_9EURO</name>
<dbReference type="eggNOG" id="ENOG502SREK">
    <property type="taxonomic scope" value="Eukaryota"/>
</dbReference>
<organism evidence="7 8">
    <name type="scientific">Cladophialophora carrionii</name>
    <dbReference type="NCBI Taxonomy" id="86049"/>
    <lineage>
        <taxon>Eukaryota</taxon>
        <taxon>Fungi</taxon>
        <taxon>Dikarya</taxon>
        <taxon>Ascomycota</taxon>
        <taxon>Pezizomycotina</taxon>
        <taxon>Eurotiomycetes</taxon>
        <taxon>Chaetothyriomycetidae</taxon>
        <taxon>Chaetothyriales</taxon>
        <taxon>Herpotrichiellaceae</taxon>
        <taxon>Cladophialophora</taxon>
    </lineage>
</organism>
<keyword evidence="3" id="KW-0804">Transcription</keyword>
<evidence type="ECO:0000313" key="7">
    <source>
        <dbReference type="EMBL" id="OCT54521.1"/>
    </source>
</evidence>
<dbReference type="SUPFAM" id="SSF57701">
    <property type="entry name" value="Zn2/Cys6 DNA-binding domain"/>
    <property type="match status" value="1"/>
</dbReference>
<evidence type="ECO:0000256" key="3">
    <source>
        <dbReference type="ARBA" id="ARBA00023163"/>
    </source>
</evidence>
<dbReference type="InterPro" id="IPR036864">
    <property type="entry name" value="Zn2-C6_fun-type_DNA-bd_sf"/>
</dbReference>
<sequence length="544" mass="60483">MVGRGGRSRACFTCRQRRLKCVNSWPAPGPSDLPSNAATKLSLHTPSDADETKPTCRRCAAAGLECTGYPDDMPFIDDNPASRLQRKDRSSRSRTVTRERTGGTDLPPPPPPPPPPARLCLRPTSSLFLAPAPTPAPAPPPSVLCEDVYFAYLRHELRGGDSLLDGQWPGFSALKHPDGLSRRCITCFAVSFFGRRNRDHRVRDQGLRLYVDALGELNARLSLPRDRAPGQTVLAITILTAYEYLTATSPTAWIDHMLGLATFFDHHGVDVFLHERHVLTHFEGDRFSMIIAAIAARRPFRLSSNQWTTQSLPWRRARAPKSQRQYLLDLASRLPGMYLTFMEYRRPQKTSSPSAQKAELCHALESDMHDLLRGLHVWEQAWRREDTPHIEERALSEAEQRACGFATGLVFTDIDGAAYTFVMYNIVLVILLELWKTVRRVAQVTVLPTGVDQEPSTQSLIAQARGAALDICRTLPLYRSGSGSWVDAIQVVVAVRMALVVFRQESEGGGASPCVVWLEGILGQITGESGRGWEIGKYAMQEFG</sequence>
<dbReference type="SMART" id="SM00066">
    <property type="entry name" value="GAL4"/>
    <property type="match status" value="1"/>
</dbReference>
<dbReference type="STRING" id="86049.A0A1C1D1D5"/>
<evidence type="ECO:0000256" key="1">
    <source>
        <dbReference type="ARBA" id="ARBA00023015"/>
    </source>
</evidence>
<keyword evidence="4" id="KW-0539">Nucleus</keyword>
<comment type="caution">
    <text evidence="7">The sequence shown here is derived from an EMBL/GenBank/DDBJ whole genome shotgun (WGS) entry which is preliminary data.</text>
</comment>
<feature type="compositionally biased region" description="Basic and acidic residues" evidence="5">
    <location>
        <begin position="85"/>
        <end position="102"/>
    </location>
</feature>
<keyword evidence="2" id="KW-0238">DNA-binding</keyword>
<feature type="region of interest" description="Disordered" evidence="5">
    <location>
        <begin position="71"/>
        <end position="118"/>
    </location>
</feature>
<dbReference type="Proteomes" id="UP000094526">
    <property type="component" value="Unassembled WGS sequence"/>
</dbReference>
<dbReference type="GO" id="GO:0000981">
    <property type="term" value="F:DNA-binding transcription factor activity, RNA polymerase II-specific"/>
    <property type="evidence" value="ECO:0007669"/>
    <property type="project" value="InterPro"/>
</dbReference>
<dbReference type="VEuPathDB" id="FungiDB:G647_10133"/>
<dbReference type="OrthoDB" id="3525185at2759"/>
<keyword evidence="1" id="KW-0805">Transcription regulation</keyword>
<evidence type="ECO:0000256" key="2">
    <source>
        <dbReference type="ARBA" id="ARBA00023125"/>
    </source>
</evidence>
<dbReference type="InterPro" id="IPR001138">
    <property type="entry name" value="Zn2Cys6_DnaBD"/>
</dbReference>
<accession>A0A1C1D1D5</accession>
<dbReference type="GO" id="GO:0008270">
    <property type="term" value="F:zinc ion binding"/>
    <property type="evidence" value="ECO:0007669"/>
    <property type="project" value="InterPro"/>
</dbReference>
<feature type="region of interest" description="Disordered" evidence="5">
    <location>
        <begin position="25"/>
        <end position="53"/>
    </location>
</feature>
<protein>
    <recommendedName>
        <fullName evidence="6">Zn(2)-C6 fungal-type domain-containing protein</fullName>
    </recommendedName>
</protein>